<feature type="disulfide bond" evidence="3">
    <location>
        <begin position="4943"/>
        <end position="4952"/>
    </location>
</feature>
<keyword evidence="3" id="KW-0245">EGF-like domain</keyword>
<dbReference type="Gene3D" id="3.80.10.10">
    <property type="entry name" value="Ribonuclease Inhibitor"/>
    <property type="match status" value="12"/>
</dbReference>
<evidence type="ECO:0000256" key="3">
    <source>
        <dbReference type="PROSITE-ProRule" id="PRU00076"/>
    </source>
</evidence>
<dbReference type="InterPro" id="IPR003591">
    <property type="entry name" value="Leu-rich_rpt_typical-subtyp"/>
</dbReference>
<evidence type="ECO:0000313" key="7">
    <source>
        <dbReference type="Proteomes" id="UP001057375"/>
    </source>
</evidence>
<feature type="domain" description="EGF-like" evidence="4">
    <location>
        <begin position="4686"/>
        <end position="4725"/>
    </location>
</feature>
<evidence type="ECO:0000259" key="4">
    <source>
        <dbReference type="PROSITE" id="PS50026"/>
    </source>
</evidence>
<feature type="disulfide bond" evidence="3">
    <location>
        <begin position="4631"/>
        <end position="4640"/>
    </location>
</feature>
<dbReference type="PROSITE" id="PS50026">
    <property type="entry name" value="EGF_3"/>
    <property type="match status" value="6"/>
</dbReference>
<dbReference type="InterPro" id="IPR032675">
    <property type="entry name" value="LRR_dom_sf"/>
</dbReference>
<feature type="disulfide bond" evidence="3">
    <location>
        <begin position="4696"/>
        <end position="4713"/>
    </location>
</feature>
<dbReference type="Proteomes" id="UP001057375">
    <property type="component" value="Unassembled WGS sequence"/>
</dbReference>
<dbReference type="SMART" id="SM00365">
    <property type="entry name" value="LRR_SD22"/>
    <property type="match status" value="10"/>
</dbReference>
<reference evidence="6" key="1">
    <citation type="submission" date="2022-03" db="EMBL/GenBank/DDBJ databases">
        <title>Draft genome sequence of Aduncisulcus paluster, a free-living microaerophilic Fornicata.</title>
        <authorList>
            <person name="Yuyama I."/>
            <person name="Kume K."/>
            <person name="Tamura T."/>
            <person name="Inagaki Y."/>
            <person name="Hashimoto T."/>
        </authorList>
    </citation>
    <scope>NUCLEOTIDE SEQUENCE</scope>
    <source>
        <strain evidence="6">NY0171</strain>
    </source>
</reference>
<dbReference type="SMART" id="SM00364">
    <property type="entry name" value="LRR_BAC"/>
    <property type="match status" value="8"/>
</dbReference>
<organism evidence="6 7">
    <name type="scientific">Aduncisulcus paluster</name>
    <dbReference type="NCBI Taxonomy" id="2918883"/>
    <lineage>
        <taxon>Eukaryota</taxon>
        <taxon>Metamonada</taxon>
        <taxon>Carpediemonas-like organisms</taxon>
        <taxon>Aduncisulcus</taxon>
    </lineage>
</organism>
<dbReference type="InterPro" id="IPR050836">
    <property type="entry name" value="SDS22/Internalin_LRR"/>
</dbReference>
<evidence type="ECO:0000313" key="6">
    <source>
        <dbReference type="EMBL" id="GKT35041.1"/>
    </source>
</evidence>
<dbReference type="PROSITE" id="PS01186">
    <property type="entry name" value="EGF_2"/>
    <property type="match status" value="8"/>
</dbReference>
<dbReference type="PROSITE" id="PS00022">
    <property type="entry name" value="EGF_1"/>
    <property type="match status" value="7"/>
</dbReference>
<dbReference type="SMART" id="SM00369">
    <property type="entry name" value="LRR_TYP"/>
    <property type="match status" value="15"/>
</dbReference>
<keyword evidence="7" id="KW-1185">Reference proteome</keyword>
<feature type="disulfide bond" evidence="3">
    <location>
        <begin position="4785"/>
        <end position="4794"/>
    </location>
</feature>
<evidence type="ECO:0000256" key="2">
    <source>
        <dbReference type="ARBA" id="ARBA00022737"/>
    </source>
</evidence>
<dbReference type="InterPro" id="IPR001611">
    <property type="entry name" value="Leu-rich_rpt"/>
</dbReference>
<comment type="caution">
    <text evidence="3">Lacks conserved residue(s) required for the propagation of feature annotation.</text>
</comment>
<dbReference type="PROSITE" id="PS51450">
    <property type="entry name" value="LRR"/>
    <property type="match status" value="6"/>
</dbReference>
<name>A0ABQ5KSQ0_9EUKA</name>
<dbReference type="Gene3D" id="2.10.25.10">
    <property type="entry name" value="Laminin"/>
    <property type="match status" value="5"/>
</dbReference>
<protein>
    <submittedName>
        <fullName evidence="6">Uncharacterized protein</fullName>
    </submittedName>
</protein>
<dbReference type="PANTHER" id="PTHR46652:SF3">
    <property type="entry name" value="LEUCINE-RICH REPEAT-CONTAINING PROTEIN 9"/>
    <property type="match status" value="1"/>
</dbReference>
<proteinExistence type="predicted"/>
<keyword evidence="2" id="KW-0677">Repeat</keyword>
<feature type="domain" description="EGF-like" evidence="4">
    <location>
        <begin position="4840"/>
        <end position="4879"/>
    </location>
</feature>
<feature type="domain" description="SRCR" evidence="5">
    <location>
        <begin position="4841"/>
        <end position="4942"/>
    </location>
</feature>
<feature type="disulfide bond" evidence="3">
    <location>
        <begin position="4514"/>
        <end position="4523"/>
    </location>
</feature>
<comment type="caution">
    <text evidence="6">The sequence shown here is derived from an EMBL/GenBank/DDBJ whole genome shotgun (WGS) entry which is preliminary data.</text>
</comment>
<keyword evidence="1" id="KW-0433">Leucine-rich repeat</keyword>
<dbReference type="SUPFAM" id="SSF52047">
    <property type="entry name" value="RNI-like"/>
    <property type="match status" value="1"/>
</dbReference>
<feature type="domain" description="EGF-like" evidence="4">
    <location>
        <begin position="4485"/>
        <end position="4524"/>
    </location>
</feature>
<accession>A0ABQ5KSQ0</accession>
<feature type="domain" description="EGF-like" evidence="4">
    <location>
        <begin position="4599"/>
        <end position="4641"/>
    </location>
</feature>
<dbReference type="PROSITE" id="PS50287">
    <property type="entry name" value="SRCR_2"/>
    <property type="match status" value="1"/>
</dbReference>
<feature type="disulfide bond" evidence="3">
    <location>
        <begin position="4850"/>
        <end position="4867"/>
    </location>
</feature>
<feature type="non-terminal residue" evidence="6">
    <location>
        <position position="1"/>
    </location>
</feature>
<evidence type="ECO:0000259" key="5">
    <source>
        <dbReference type="PROSITE" id="PS50287"/>
    </source>
</evidence>
<dbReference type="SUPFAM" id="SSF52058">
    <property type="entry name" value="L domain-like"/>
    <property type="match status" value="9"/>
</dbReference>
<dbReference type="SMART" id="SM00181">
    <property type="entry name" value="EGF"/>
    <property type="match status" value="13"/>
</dbReference>
<gene>
    <name evidence="6" type="ORF">ADUPG1_008282</name>
</gene>
<sequence length="5239" mass="565536">MDFSEVDLSSLHNLTYLDVSSTLFASFSIVPSTVTTLIADNCTELWDIPSTGFADVSSQIEVLSLVSVGLYDISPFYSSSSLTSLDISSNPVCADPNIASLNSLFDNPSSIEVISDALTCPCDSFPSMDITDNYVCAPTYPGSNTYYPQCSCDTFYDDDNSLHIIYWNVSEFTCIRNDDSCSGGCEYGYMCSGASGCRRIVPSENTHNCVYDHLLELEDVHYDPSENFSVASLKVLTELDCSNKSITDVTDINHAINVTSMLFYDNENLNAIYPLCNASVEILDVHSTNANTYGFNFETEQQLEILNLSNTNYGNLELNQSVPTYLGGLSNFHKLKELYVGDNPYLLSVTPIYGTIETLEILDIHNTGITDLSSFYTISSGGALGNAVLSTLNMSTTIIDMSGLQYFTGITHLEAQNSSILNEDLYYLRNNSLEYLDLGPDDEGNNSNFIYDPSPLYIHPLTDINLVGQPICGDSVSDDLLTMLNVDITASHSIYFSLPAGFTCPCSSSETLSYDLLSNRICTPSTLTSGSWNVVCASNSFSVYSYSDDYECVYLDESDDSNIGCPGGCLYGEECRLNSDGIAQCMTVLSDPEFHGCIASQLDSADKDGDSFSVSSLKTISGSELRCEDMSIANIDGIEHFTSVTSIYMENNSITDVSPIKTMDNLTFVDFTLNSITVTPQLGDMSNLETLIFIDNPSLSFSNSFDPDALFPSSLKSLKIEGTLIDNDGFNQHIASRLSSLLEINIANSNVTDISGLSETQISTITKVNAGDNTLDSGFIATLSSMTNLEYLSVSNCNLTELFDLSNSASTLSELYICDNDIYFLDCISEMSALTKIDASGCSLASTLSELYICDNDIYFLDCISEMSALTKIDASGCSLSDISPLYSLPNLSRLLLDGNNICLGSETSSAFDSKFTGNVDISLESLECNCDMTSIAAITDNKICVEPKPGAGSWTIVCASNSYTYYNSSPDFVCYDTNVNQSNALSCPKGCQYGEECRLDANSGVTSCYPVIVDPDLRLYIATDLVRSEFVGGTSSSPIITVAALHSVGSSEVVDGVFPTLSDISGIEHLINVTELNICGSSVLSDVSGLSSMKQLVTLNLSENNISNVSAIASFNFTDLQSLNLSNCPLDSSVSQLYQLSTLQTLDISGEHTGSINIELYGTGLTQIESLNLSGWEQLIQLPSFSSSNILKYLNVSDTGLENLDTLSNQSSSLQLIQLPSFSSSNILKYLNVSDTGLENLDTLSNQSSSLVTIIMDGCDLSAGSCLFSSFSNLSSLSINSTNYPISSLSCFSSNSLLTSFSGDSNGWYHLYGFSNQLAQLTDLSLKSNYIGDPSPLYLLNSLTSLDLSYNTICGTDTDIISKFTSLSSLVLTQEEGWECPCDESEVSILDNKVCVETYPSSGTFFVECTSGSYYSYDANQGFTCTDDSVYCPGGCAFGEECYRATYVPCDQYSLCQSVVPDANLKAYLLSQIPSIHVSPSGDFRPSVLRLIEEIHCSSCDIDSIVGLKHAISSLVIDVSSNNLIYARDFGFLTQLIKLDLSNNSSIIDAGWNLANQEYDFEELNFSNVGFGTASTITDIIPSYSASYPHLKRFDLSNNTGLSACSGCGEFFDLLEWLDISNTSITDLSYIVINPTTEEVENNTALKYLNITNLSLTDYSFLENLYQLEEFVAQNSHLTSYHLPLLRNSSLSSLDLGLNSESVNNNRISDPSPLYMHPLTSVVLDGNMICEDDSVIVSNIISKINNNSSSVTVSASTQNCQCSDLSSSGGWILSDVVCMETIPYSDEWNTVCSSHSITEYSSAEVYECVTIGGVSGDSMSCDGGCVFGNECRYDSTLGSSQCEAVIYDENLRDFIASYMLTSAHKYNNPTIFSVSSLRTVNDTELVYNGNTQAEMISSIVGIEHLVSLETVYVLNNTHLESAVSLAHLTNLTLVNVESTAISDISFICTLPNLINLSFSSLEVDNLPSCSSPTAYSNLIGLDISQTGIIDLSPLLIHEAGTKNNLIQQLFLDTNNQSIDGEVVYFDPSQLINFPNISMLSVSSMHINESLFGYIMDLGLIYLDISDNYLYDISPLVNFIDLSNILAHTNYICDPTSILNTSYFSALTNVTYGNQDTSHCLICNSTTPMTYLGNPIVHFDGSGTASYSNNTVCRKVWDWEVEETDNTITQHEQWSVQCNLYSFKSSSGTCESYFASSPVDPIPPCFDDATANVHMECSTVTSDTACLDGWYGDSCDSECLLDDNDVVCGDPSRCNLATHECACGSDLFGDVLTCTVDNDVPVSEMANIEELDISDISSSTLSSLGGLKFASNLTSFTAKNISFTETSTPLNEFSDLELLESIVIEGIAVTSYSQLPSSLLQLDISDDESFDSAVLETIPSDLTLDSLTLMNLSVNDISYLSNFSDSLKSLKLRSLKLKYISVIEESLFSLTSLDLTSINLFDDPSDTSSTPSSHYLNQDDCAALDWTVLSDLKILSINGNNISSLTWLGNPSTGLYDQLTSLDVSDNIFLSDVSPLFQFSKLSLLDISGNSVHLGIPQSSSTTLEDFKSLFPSDSLIQNSTSIVLTPQIERCSDLTSITALVQNKVCSETKRGSNTWHTTCASDSYTTYSSASEFTCTRPDALSTNCSGGCEYGYECRSISAEPAQGSCVRVIEDSTLHSCIASLFTDTTHRTDDNDFSVSSLKLLGTDSFASTVTCVGDGTNQVSDLAGVEHVVMVTSLDLQSNSIADAALLETLSSLQTIDLSNNSALEEMPELGGLVSLSTLDLDSTGISLPTGTNTDVLLPVSSLSNLNLHGTNITQTEFDAHVAANLHVLTSLDVGYTNVTDLSQLNSDLLESLEELKLEGNSLSADSYPVLANMSQLESLSLINCDLTKIPNLYNSRTTLTKLVLSNNANINVLESILTYELSSLQFLDLSHCSVSDVSPLYPLSALTDLDVSYNKICTGSGTASTLASHFDSDSSLSINLSDQSCPLGCSTLPTDTDLFESNKVCIETVPGSSKWFPVCTSDSYTTYSSASEFTCTRPSDPSSCSGGCEYGSHALVPMPCPPTVPPAQGSCVRVIEDSTLHSCIASLFTDTTHRTDDNDFSVSSLKLLGTDSFASTVTCVGDGTNQVSDLAGIEHVVMVTSLDLQSNSITDAALLETLSSLQTIDLSNNSALEEMPELGGLVSLATLDLGSTGISLPTGTNTDVLLPVSSLSNLNLHGTKITQTEFDAHVAANLHVLTSLDVGYTNVTDLSQLNSDLLESLEELKLEGNSLSADSYPVLANMTQLESLSLIDCDLTKIPNLYNSRTTLTKLVLSNNANINVLESILTYELSSLQFLDLSHCSVSDVSPLYPLSALTDLDVSYNKICTGSGTASTLASHFASDSSLSINLSDQSCPLGCSTLPTDTDLFEANKVCIETVPGSSKWFPVCTSDSYTTYSSASEFTCTRPSDPSSCSGGCEYGYECRLGVSSYECLPVIADDVLHACVIDKLDATDQTDGEFGIASMKALSVLECAGVTPVPSLILCIEVVNISDTGLGSSYGKPSITRLSSTFVCKWTELQSLDISYNPGLLSLGDISCITDVLKTLNLDSSGISDLSPLYHDDVSGEDSTNAVLSSLTISNLTLSDSSQLGNLTGLSTFVAQNASIDSFDLHMLSGLSALEYIDFGPNTSSDNNNKISDPSPLYKLEHVSYIDLRLNPICGSTEDVVTTIASGLGNAPTVKFDLSSSWVCSCTYGGLEPQLSDDRVCSETKRGSNTWHTTCASDSYTTYSSASEFTCTRPDALSTNCSGGCEYGYECRSISAEPAQGSCARVIEDNTLHSCIASLFTDTTHRTDDNDFSVSQLGNLTGLSIFIAQNASIDSFDLHMLSGLSALEHIDFGPNTSSDNNNKISDPSPLYKLEHVSYIDLRLNPICGSTEDVVTTIASGLGNAPTVKFDLSSSWVCSCTYGGLEPQLSDDRVCSETKRGSNTWHTTCASDSYTTYSSASEFTCTRPDALSTNCSGGCEYGYECRSISAEPAQGSCARVIEDNTLHSCIASLFTDTTHRTDDNDFSVSSLKELGVENLECDGVDISSFVGLESLTSLSSVNFACSSSVDVSFTLSYLSSISWLRSIDVSNCTSLSLSSYLGEFSELIELRVSNCNLTTMPNLSSSLEILDISNNSLESLDFILSSSLSSLVQFIANNNLIWNPFPLYEAKDSLCYANLSENYICDFTEDNINAFAQNFYPSECSDSIPQGFDFTSQASCDCSGSNVSENKVCGKDADENGDETYDIVCPAGTYRKADSSSLSSLVQFIANNNLIWNPFPLYEAKDSLCYANLSENYICDFTEDNINAFAQNFYPSECSDSIPQGFDFTSQASCDCSGSNVSENKVCGKDADENGDETYDIVCPAGTYRKADSSSSDGYICVFIDSSDDDLVDFCLECNSNIFTQCSYSVITDDIECACRDGWFGEYCDSYCPVFIEDGQEYACGNGSSSFHGTCNATAHQCECELGWSGDNCGIDSCYADTVECSGNGSCSQLSDTSSACSCNIGYGGELCSELLCSQNEDGELCSGNGNCEKDQFGEYYCSCYNGYIANLDNSDCLSMCSEGYCINGECIGDECLCDSGFSGSRCEEYSCSDSASDEEVCNNHGECVRFDLSSHQCVCELGWNGSTCKDEGCPYDGNSVQCGEHGTCVSDSDVSECLCDDGWTFSELGVCEEKVGTCADDSDCSSNGTCVFNSDESHWECSCYDGWSGETCINDVCSPACDASSHSYEIAFQCVLKDIASMVNVLVMTSDEEVCNNHGECVRFDLSSHQCVCELGWNGSTCKDEGCPYDGNSVQCGEHGTCVSDSDVSECLCDDGWTFSELGVCEEKVGTCADDSDCSSNGTCVFNSDESHWECSCYDGWSGETCINDVCSPACDASSHSYGCSDLNGDGSLVCECKQGWSGSDCSEMSCNCNGKGECVEESDGSVICECIDGWYGESCNEIDSLNSETIDDEIIVPYTDWSDSLLFKSSPLFALHRNQNITIHDVSIFESFPLPYQKLSELAVEFMFVPFVIVDFEIQDSSGIPQEFISDGSIFRLFQDESDSCVFVFCYDSVYQDSTLESLDSIQCSKYSLPYCNGSLSPYNRNEMTSFYSRHLGTIRPSIKLIHNSISKHVGVLQNSFPVHSRIHASSARLLASYSIPHCSLDINGAITRVFGNLLVQCVCSEENSCSWRKSIYHDSVSVILTTTETEDSIEYDSNGIYVSSDEDGSIVTTPSSVTYSIAIYV</sequence>
<dbReference type="InterPro" id="IPR000742">
    <property type="entry name" value="EGF"/>
</dbReference>
<dbReference type="PANTHER" id="PTHR46652">
    <property type="entry name" value="LEUCINE-RICH REPEAT AND IQ DOMAIN-CONTAINING PROTEIN 1-RELATED"/>
    <property type="match status" value="1"/>
</dbReference>
<keyword evidence="3" id="KW-1015">Disulfide bond</keyword>
<evidence type="ECO:0000256" key="1">
    <source>
        <dbReference type="ARBA" id="ARBA00022614"/>
    </source>
</evidence>
<feature type="disulfide bond" evidence="3">
    <location>
        <begin position="4715"/>
        <end position="4724"/>
    </location>
</feature>
<feature type="disulfide bond" evidence="3">
    <location>
        <begin position="4869"/>
        <end position="4878"/>
    </location>
</feature>
<dbReference type="EMBL" id="BQXS01010910">
    <property type="protein sequence ID" value="GKT35041.1"/>
    <property type="molecule type" value="Genomic_DNA"/>
</dbReference>
<feature type="domain" description="EGF-like" evidence="4">
    <location>
        <begin position="4919"/>
        <end position="4953"/>
    </location>
</feature>
<feature type="domain" description="EGF-like" evidence="4">
    <location>
        <begin position="4757"/>
        <end position="4795"/>
    </location>
</feature>
<dbReference type="InterPro" id="IPR001190">
    <property type="entry name" value="SRCR"/>
</dbReference>